<dbReference type="GeneID" id="27362573"/>
<dbReference type="Proteomes" id="UP000053342">
    <property type="component" value="Unassembled WGS sequence"/>
</dbReference>
<keyword evidence="4" id="KW-0804">Transcription</keyword>
<dbReference type="STRING" id="215243.A0A0D2D558"/>
<dbReference type="RefSeq" id="XP_016257676.1">
    <property type="nucleotide sequence ID" value="XM_016412056.1"/>
</dbReference>
<dbReference type="HOGENOM" id="CLU_007427_1_0_1"/>
<dbReference type="PANTHER" id="PTHR47171:SF5">
    <property type="entry name" value="ZN(II)2CYS6 TRANSCRIPTION FACTOR (EUROFUNG)"/>
    <property type="match status" value="1"/>
</dbReference>
<reference evidence="8 9" key="1">
    <citation type="submission" date="2015-01" db="EMBL/GenBank/DDBJ databases">
        <title>The Genome Sequence of Exophiala oligosperma CBS72588.</title>
        <authorList>
            <consortium name="The Broad Institute Genomics Platform"/>
            <person name="Cuomo C."/>
            <person name="de Hoog S."/>
            <person name="Gorbushina A."/>
            <person name="Stielow B."/>
            <person name="Teixiera M."/>
            <person name="Abouelleil A."/>
            <person name="Chapman S.B."/>
            <person name="Priest M."/>
            <person name="Young S.K."/>
            <person name="Wortman J."/>
            <person name="Nusbaum C."/>
            <person name="Birren B."/>
        </authorList>
    </citation>
    <scope>NUCLEOTIDE SEQUENCE [LARGE SCALE GENOMIC DNA]</scope>
    <source>
        <strain evidence="8 9">CBS 72588</strain>
    </source>
</reference>
<evidence type="ECO:0000313" key="9">
    <source>
        <dbReference type="Proteomes" id="UP000053342"/>
    </source>
</evidence>
<proteinExistence type="predicted"/>
<keyword evidence="3" id="KW-0238">DNA-binding</keyword>
<dbReference type="Pfam" id="PF04082">
    <property type="entry name" value="Fungal_trans"/>
    <property type="match status" value="1"/>
</dbReference>
<gene>
    <name evidence="8" type="ORF">PV06_10499</name>
</gene>
<dbReference type="PANTHER" id="PTHR47171">
    <property type="entry name" value="FARA-RELATED"/>
    <property type="match status" value="1"/>
</dbReference>
<dbReference type="EMBL" id="KN847344">
    <property type="protein sequence ID" value="KIW37460.1"/>
    <property type="molecule type" value="Genomic_DNA"/>
</dbReference>
<dbReference type="GO" id="GO:0006351">
    <property type="term" value="P:DNA-templated transcription"/>
    <property type="evidence" value="ECO:0007669"/>
    <property type="project" value="InterPro"/>
</dbReference>
<evidence type="ECO:0000256" key="4">
    <source>
        <dbReference type="ARBA" id="ARBA00023163"/>
    </source>
</evidence>
<feature type="domain" description="Xylanolytic transcriptional activator regulatory" evidence="7">
    <location>
        <begin position="241"/>
        <end position="314"/>
    </location>
</feature>
<dbReference type="SMART" id="SM00906">
    <property type="entry name" value="Fungal_trans"/>
    <property type="match status" value="1"/>
</dbReference>
<dbReference type="InterPro" id="IPR052073">
    <property type="entry name" value="Amide_Lactam_Regulators"/>
</dbReference>
<evidence type="ECO:0000256" key="2">
    <source>
        <dbReference type="ARBA" id="ARBA00023015"/>
    </source>
</evidence>
<dbReference type="OrthoDB" id="39175at2759"/>
<keyword evidence="5" id="KW-0539">Nucleus</keyword>
<dbReference type="VEuPathDB" id="FungiDB:PV06_10499"/>
<feature type="compositionally biased region" description="Basic and acidic residues" evidence="6">
    <location>
        <begin position="113"/>
        <end position="126"/>
    </location>
</feature>
<evidence type="ECO:0000256" key="6">
    <source>
        <dbReference type="SAM" id="MobiDB-lite"/>
    </source>
</evidence>
<feature type="region of interest" description="Disordered" evidence="6">
    <location>
        <begin position="106"/>
        <end position="126"/>
    </location>
</feature>
<keyword evidence="1" id="KW-0862">Zinc</keyword>
<evidence type="ECO:0000256" key="5">
    <source>
        <dbReference type="ARBA" id="ARBA00023242"/>
    </source>
</evidence>
<protein>
    <recommendedName>
        <fullName evidence="7">Xylanolytic transcriptional activator regulatory domain-containing protein</fullName>
    </recommendedName>
</protein>
<evidence type="ECO:0000256" key="1">
    <source>
        <dbReference type="ARBA" id="ARBA00022833"/>
    </source>
</evidence>
<keyword evidence="2" id="KW-0805">Transcription regulation</keyword>
<accession>A0A0D2D558</accession>
<evidence type="ECO:0000259" key="7">
    <source>
        <dbReference type="SMART" id="SM00906"/>
    </source>
</evidence>
<evidence type="ECO:0000313" key="8">
    <source>
        <dbReference type="EMBL" id="KIW37460.1"/>
    </source>
</evidence>
<keyword evidence="9" id="KW-1185">Reference proteome</keyword>
<dbReference type="GO" id="GO:0008270">
    <property type="term" value="F:zinc ion binding"/>
    <property type="evidence" value="ECO:0007669"/>
    <property type="project" value="InterPro"/>
</dbReference>
<organism evidence="8 9">
    <name type="scientific">Exophiala oligosperma</name>
    <dbReference type="NCBI Taxonomy" id="215243"/>
    <lineage>
        <taxon>Eukaryota</taxon>
        <taxon>Fungi</taxon>
        <taxon>Dikarya</taxon>
        <taxon>Ascomycota</taxon>
        <taxon>Pezizomycotina</taxon>
        <taxon>Eurotiomycetes</taxon>
        <taxon>Chaetothyriomycetidae</taxon>
        <taxon>Chaetothyriales</taxon>
        <taxon>Herpotrichiellaceae</taxon>
        <taxon>Exophiala</taxon>
    </lineage>
</organism>
<name>A0A0D2D558_9EURO</name>
<evidence type="ECO:0000256" key="3">
    <source>
        <dbReference type="ARBA" id="ARBA00023125"/>
    </source>
</evidence>
<dbReference type="AlphaFoldDB" id="A0A0D2D558"/>
<sequence>MHTPSRLLPQLMHTTQYNLIPPTLTDEHANDAVEVRPVEAAAESASNDPLGHPDFDLTQPQLPGADGQGIFIMGIPRASPDNMLSVSSLASAIPSKPDRIPDCYPSPQLTKETTCDHHSDERIPARSKEPGFLSRISQEELRPLFVETFFEYCYTWCPIFTEASVFRELQESPLLENAIATLGTNLRPPMLPHEAAPTYYDRACKKFYCNEEPNLLPSLKAIMLFYWWAPQAPSVMNRSSSWWWTSVVIRHAQQAGIHNDYSPSQPDIINDPGLHRRIWWTVFSRERLTAICQGKPCMIDPEDCDVPELSLADFPNSCDKKKAEVFIYWVRLCAIIGRIAKELLRSAKPSLRVPVFPTQLAKELIIWLQSLPPYLQLPIGTSHTLKYDRDVHQLHLTYLAIVVVLHITRPLHSLSAPKALTPAMVAASCIARILKDVLIRSDIRYMMPIACWYSGMAFTALLQGSRTEHLRDDANADLRIITAAIKRLKDLWGTANVYDKGFEKLRTLNKSVSMEDFPNCHMMNERSVRPMNSEESAVGNGIDWLEYFPFVTNQTSPLVAKLLNQQDVDDFQWDHFGDFSAFQFQDLVEDFDSWGDTAVLF</sequence>
<dbReference type="InterPro" id="IPR007219">
    <property type="entry name" value="XnlR_reg_dom"/>
</dbReference>
<dbReference type="GO" id="GO:0003677">
    <property type="term" value="F:DNA binding"/>
    <property type="evidence" value="ECO:0007669"/>
    <property type="project" value="UniProtKB-KW"/>
</dbReference>
<dbReference type="CDD" id="cd12148">
    <property type="entry name" value="fungal_TF_MHR"/>
    <property type="match status" value="1"/>
</dbReference>